<keyword evidence="2" id="KW-1185">Reference proteome</keyword>
<organism evidence="1 2">
    <name type="scientific">Lentibacillus salinarum</name>
    <dbReference type="NCBI Taxonomy" id="446820"/>
    <lineage>
        <taxon>Bacteria</taxon>
        <taxon>Bacillati</taxon>
        <taxon>Bacillota</taxon>
        <taxon>Bacilli</taxon>
        <taxon>Bacillales</taxon>
        <taxon>Bacillaceae</taxon>
        <taxon>Lentibacillus</taxon>
    </lineage>
</organism>
<dbReference type="Proteomes" id="UP001597178">
    <property type="component" value="Unassembled WGS sequence"/>
</dbReference>
<protein>
    <recommendedName>
        <fullName evidence="3">Fur-regulated basic protein FbpA</fullName>
    </recommendedName>
</protein>
<reference evidence="2" key="1">
    <citation type="journal article" date="2019" name="Int. J. Syst. Evol. Microbiol.">
        <title>The Global Catalogue of Microorganisms (GCM) 10K type strain sequencing project: providing services to taxonomists for standard genome sequencing and annotation.</title>
        <authorList>
            <consortium name="The Broad Institute Genomics Platform"/>
            <consortium name="The Broad Institute Genome Sequencing Center for Infectious Disease"/>
            <person name="Wu L."/>
            <person name="Ma J."/>
        </authorList>
    </citation>
    <scope>NUCLEOTIDE SEQUENCE [LARGE SCALE GENOMIC DNA]</scope>
    <source>
        <strain evidence="2">CCUG 54822</strain>
    </source>
</reference>
<name>A0ABW3ZY37_9BACI</name>
<dbReference type="EMBL" id="JBHTNH010000029">
    <property type="protein sequence ID" value="MFD1363123.1"/>
    <property type="molecule type" value="Genomic_DNA"/>
</dbReference>
<evidence type="ECO:0000313" key="2">
    <source>
        <dbReference type="Proteomes" id="UP001597178"/>
    </source>
</evidence>
<proteinExistence type="predicted"/>
<sequence>MPKKEHVITQLQKANYYDIEGKSYQELKYKLAVIKETEVNYV</sequence>
<accession>A0ABW3ZY37</accession>
<evidence type="ECO:0000313" key="1">
    <source>
        <dbReference type="EMBL" id="MFD1363123.1"/>
    </source>
</evidence>
<evidence type="ECO:0008006" key="3">
    <source>
        <dbReference type="Google" id="ProtNLM"/>
    </source>
</evidence>
<comment type="caution">
    <text evidence="1">The sequence shown here is derived from an EMBL/GenBank/DDBJ whole genome shotgun (WGS) entry which is preliminary data.</text>
</comment>
<gene>
    <name evidence="1" type="ORF">ACFQ4A_15850</name>
</gene>